<keyword evidence="3 8" id="KW-0378">Hydrolase</keyword>
<keyword evidence="4" id="KW-0520">NAD</keyword>
<dbReference type="GO" id="GO:0000166">
    <property type="term" value="F:nucleotide binding"/>
    <property type="evidence" value="ECO:0007669"/>
    <property type="project" value="InterPro"/>
</dbReference>
<evidence type="ECO:0000256" key="1">
    <source>
        <dbReference type="ARBA" id="ARBA00001911"/>
    </source>
</evidence>
<dbReference type="PANTHER" id="PTHR43818">
    <property type="entry name" value="BCDNA.GH03377"/>
    <property type="match status" value="1"/>
</dbReference>
<dbReference type="PANTHER" id="PTHR43818:SF1">
    <property type="entry name" value="GLYCOSYL HYDROLASE FAMILY 109 PROTEIN"/>
    <property type="match status" value="1"/>
</dbReference>
<keyword evidence="5 8" id="KW-0326">Glycosidase</keyword>
<organism evidence="8">
    <name type="scientific">mine drainage metagenome</name>
    <dbReference type="NCBI Taxonomy" id="410659"/>
    <lineage>
        <taxon>unclassified sequences</taxon>
        <taxon>metagenomes</taxon>
        <taxon>ecological metagenomes</taxon>
    </lineage>
</organism>
<comment type="similarity">
    <text evidence="2">Belongs to the Gfo/Idh/MocA family. Glycosyl hydrolase 109 subfamily.</text>
</comment>
<dbReference type="InterPro" id="IPR050463">
    <property type="entry name" value="Gfo/Idh/MocA_oxidrdct_glycsds"/>
</dbReference>
<proteinExistence type="inferred from homology"/>
<dbReference type="InterPro" id="IPR000683">
    <property type="entry name" value="Gfo/Idh/MocA-like_OxRdtase_N"/>
</dbReference>
<accession>A0A1J5S9I5</accession>
<dbReference type="InterPro" id="IPR036291">
    <property type="entry name" value="NAD(P)-bd_dom_sf"/>
</dbReference>
<comment type="cofactor">
    <cofactor evidence="1">
        <name>NAD(+)</name>
        <dbReference type="ChEBI" id="CHEBI:57540"/>
    </cofactor>
</comment>
<evidence type="ECO:0000256" key="2">
    <source>
        <dbReference type="ARBA" id="ARBA00009329"/>
    </source>
</evidence>
<dbReference type="Pfam" id="PF01408">
    <property type="entry name" value="GFO_IDH_MocA"/>
    <property type="match status" value="1"/>
</dbReference>
<dbReference type="InterPro" id="IPR049303">
    <property type="entry name" value="Glyco_hydro_109_C"/>
</dbReference>
<feature type="domain" description="Glycosyl hydrolase 109 C-terminal" evidence="7">
    <location>
        <begin position="176"/>
        <end position="365"/>
    </location>
</feature>
<evidence type="ECO:0000256" key="3">
    <source>
        <dbReference type="ARBA" id="ARBA00022801"/>
    </source>
</evidence>
<dbReference type="GO" id="GO:0008456">
    <property type="term" value="F:alpha-N-acetylgalactosaminidase activity"/>
    <property type="evidence" value="ECO:0007669"/>
    <property type="project" value="UniProtKB-EC"/>
</dbReference>
<dbReference type="EMBL" id="MLJW01000092">
    <property type="protein sequence ID" value="OIR00720.1"/>
    <property type="molecule type" value="Genomic_DNA"/>
</dbReference>
<name>A0A1J5S9I5_9ZZZZ</name>
<dbReference type="SUPFAM" id="SSF55347">
    <property type="entry name" value="Glyceraldehyde-3-phosphate dehydrogenase-like, C-terminal domain"/>
    <property type="match status" value="1"/>
</dbReference>
<dbReference type="AlphaFoldDB" id="A0A1J5S9I5"/>
<evidence type="ECO:0000256" key="5">
    <source>
        <dbReference type="ARBA" id="ARBA00023295"/>
    </source>
</evidence>
<evidence type="ECO:0000256" key="4">
    <source>
        <dbReference type="ARBA" id="ARBA00023027"/>
    </source>
</evidence>
<feature type="domain" description="Gfo/Idh/MocA-like oxidoreductase N-terminal" evidence="6">
    <location>
        <begin position="39"/>
        <end position="162"/>
    </location>
</feature>
<dbReference type="EC" id="3.2.1.49" evidence="8"/>
<dbReference type="Gene3D" id="3.40.50.720">
    <property type="entry name" value="NAD(P)-binding Rossmann-like Domain"/>
    <property type="match status" value="1"/>
</dbReference>
<comment type="caution">
    <text evidence="8">The sequence shown here is derived from an EMBL/GenBank/DDBJ whole genome shotgun (WGS) entry which is preliminary data.</text>
</comment>
<dbReference type="Gene3D" id="3.30.360.10">
    <property type="entry name" value="Dihydrodipicolinate Reductase, domain 2"/>
    <property type="match status" value="1"/>
</dbReference>
<gene>
    <name evidence="8" type="primary">nagA_4</name>
    <name evidence="8" type="ORF">GALL_172450</name>
</gene>
<sequence>MSQNIHRREFIRNSSLAGLSVGLSIKNIRSFLPIQKEKVRIGLIGVGLRGQEHVRLMAERNDVGIIAMADPDKRMMADAQKIIFKAGKKAPIEFGNGNHDYKNLLNHNDIDAVIIATPWEWHIIQAIDAMNAGKIPGVEVCGAIHLQDCWDIVHTSERTKVPAMILENVCYRRDVMAVLNMVRQGMFGELLHLQGGYEHDLRGVKFNDGITPYNSGVEFGAKGFSEAKWRTQHSIDRNGELYPTHGLGPVATMININKGNRLTKLSSVATKSRGLHKYILDHPKGGPNHPNAKINFKLGDIVTTQIQTANGETIVLTHDTSSPRPYNLGFRVQGTDGIWQDNHAGGFNEGLIYFEGKSKPHTWENTEAYMKQFDHPLWKRYEKNAEGAGHGGMDWFVDNAFIESIKRNADFPLDVYDLATLYSITPLSEKSIAEGGSLQNIPDFTNGKWRTRKPIFCLGQNVY</sequence>
<dbReference type="Pfam" id="PF21252">
    <property type="entry name" value="Glyco_hydro_109_C"/>
    <property type="match status" value="1"/>
</dbReference>
<evidence type="ECO:0000313" key="8">
    <source>
        <dbReference type="EMBL" id="OIR00720.1"/>
    </source>
</evidence>
<dbReference type="SUPFAM" id="SSF51735">
    <property type="entry name" value="NAD(P)-binding Rossmann-fold domains"/>
    <property type="match status" value="1"/>
</dbReference>
<evidence type="ECO:0000259" key="6">
    <source>
        <dbReference type="Pfam" id="PF01408"/>
    </source>
</evidence>
<evidence type="ECO:0000259" key="7">
    <source>
        <dbReference type="Pfam" id="PF21252"/>
    </source>
</evidence>
<reference evidence="8" key="1">
    <citation type="submission" date="2016-10" db="EMBL/GenBank/DDBJ databases">
        <title>Sequence of Gallionella enrichment culture.</title>
        <authorList>
            <person name="Poehlein A."/>
            <person name="Muehling M."/>
            <person name="Daniel R."/>
        </authorList>
    </citation>
    <scope>NUCLEOTIDE SEQUENCE</scope>
</reference>
<protein>
    <submittedName>
        <fullName evidence="8">Alpha-N-acetylgalactosaminidase</fullName>
        <ecNumber evidence="8">3.2.1.49</ecNumber>
    </submittedName>
</protein>